<protein>
    <submittedName>
        <fullName evidence="1">Uncharacterized protein</fullName>
    </submittedName>
</protein>
<reference evidence="1" key="1">
    <citation type="journal article" date="2017" name="MBio">
        <title>Viruses in the Oceanic Basement.</title>
        <authorList>
            <person name="Nigro O.D."/>
            <person name="Jungbluth S.P."/>
            <person name="Steward G.F."/>
            <person name="Rappe M.S."/>
        </authorList>
    </citation>
    <scope>NUCLEOTIDE SEQUENCE</scope>
    <source>
        <strain evidence="1">JdFRA1000001</strain>
    </source>
</reference>
<proteinExistence type="predicted"/>
<gene>
    <name evidence="1" type="ORF">JdFRA1000001_30c</name>
</gene>
<accession>A0A1S5Y346</accession>
<name>A0A1S5Y346_9VIRU</name>
<dbReference type="EMBL" id="KY229234">
    <property type="protein sequence ID" value="AQQ75463.1"/>
    <property type="molecule type" value="Genomic_DNA"/>
</dbReference>
<organism evidence="1">
    <name type="scientific">uncultured archaeal virus</name>
    <dbReference type="NCBI Taxonomy" id="1960247"/>
    <lineage>
        <taxon>Viruses</taxon>
        <taxon>environmental samples</taxon>
    </lineage>
</organism>
<sequence>MGEVRLLDPCLREIGRVHDLVLRSYKTNVVVANVEVDVIAYYSTPSGYERTIVLELKETDFPRLVYQLFKRFDIGNYVYGAIALSPYHILQSNEWFRAFIFLRSYGIGLITCPKNDPQILLKAKYRKNPIVKEVIEYE</sequence>
<evidence type="ECO:0000313" key="1">
    <source>
        <dbReference type="EMBL" id="AQQ75463.1"/>
    </source>
</evidence>